<dbReference type="InterPro" id="IPR004701">
    <property type="entry name" value="PTS_EIIA_man-typ"/>
</dbReference>
<dbReference type="GO" id="GO:0003677">
    <property type="term" value="F:DNA binding"/>
    <property type="evidence" value="ECO:0007669"/>
    <property type="project" value="UniProtKB-KW"/>
</dbReference>
<dbReference type="Pfam" id="PF03610">
    <property type="entry name" value="EIIA-man"/>
    <property type="match status" value="1"/>
</dbReference>
<name>A0A2Z5Y334_9ENTE</name>
<evidence type="ECO:0000313" key="9">
    <source>
        <dbReference type="EMBL" id="BBC61249.1"/>
    </source>
</evidence>
<keyword evidence="3" id="KW-0547">Nucleotide-binding</keyword>
<dbReference type="GeneID" id="57043688"/>
<evidence type="ECO:0000259" key="8">
    <source>
        <dbReference type="PROSITE" id="PS51372"/>
    </source>
</evidence>
<dbReference type="GO" id="GO:0005524">
    <property type="term" value="F:ATP binding"/>
    <property type="evidence" value="ECO:0007669"/>
    <property type="project" value="UniProtKB-KW"/>
</dbReference>
<evidence type="ECO:0000259" key="6">
    <source>
        <dbReference type="PROSITE" id="PS50045"/>
    </source>
</evidence>
<feature type="domain" description="Sigma-54 factor interaction" evidence="6">
    <location>
        <begin position="81"/>
        <end position="314"/>
    </location>
</feature>
<dbReference type="GO" id="GO:0016020">
    <property type="term" value="C:membrane"/>
    <property type="evidence" value="ECO:0007669"/>
    <property type="project" value="InterPro"/>
</dbReference>
<sequence>MQEKQKEIINLLKESKQGLIAKEVAEKLAIDRSSASRYLNELYKEQQISKKNGRPVIYFLPENRKKNIEEFSEKKITFDSLVGVDESLKVSIQQAKAAVLYPPRGLHTIIFGETGTGKSLFAECMYHFAVNTKILSEQSPFVSFNCADYAQNSHLLFAHIFGVKKGAYTGATADSKGLITKADGGILFLDEIHRLPPEGQEMLFMVIDKGSYRPLGESERSYQANVQLICATTETSEVLLQTFNRRIPMVITLPPLATRSLDERYEIISLFIKQEANRLNLPIDLEREVVLAFMLYNAEGNIGQVKRDLKLVCAKAFLHYKTHGEKKLTIHKYDLPLQVQKGLLKVKELPNHLVRFVDSKMNYLTFKPGNKDIVWAQDPTKNMQIYQEIEEKIANLSTKEMKKVDLEQLITKDVEAYFQTYVNELTQYSIHKELIPESFWNLTNQLYDIAEKKLDRKYEENARFAFALHLQSTMERIKKNHRVIHPDLNSIRKNMKKEFQVAIDLASIIEEKQAIEIPFDEIGFICMFLAINVNKEEEIPKTKVAVIVLMHGGATATSMLKTAQEILEIKYGIAMNLPLTMDVQLIYEQLRNYVLSNRKNFTKGILLLTDMGSLNSFGTMIYEETKIPTKVVTLTSTMVVLEAIRMANIGKSLSDIYQSIQLIFENNLLEQFDHCEKTTKKKKIAIIVTCFTGEGVAAKLHKKILSVIDENKVEIIQMQFIEKDVFKKRIKHLTESYDIRAIVGTVDIGYQKIPFFSALDIFNHKKLNYLKCLVNDEWSVEKIVASLQQTITSVTSLEQLILLLQKIVCQIQKDMHCIIRSDVEMGIIIHLAFLVDSLLTKKKLRVFSHLTEFIEKYHLEVDIIQANIMILEKNYQIIFPIDEIAYLIEIFHENKLKETK</sequence>
<evidence type="ECO:0000259" key="7">
    <source>
        <dbReference type="PROSITE" id="PS51096"/>
    </source>
</evidence>
<dbReference type="GO" id="GO:0016740">
    <property type="term" value="F:transferase activity"/>
    <property type="evidence" value="ECO:0007669"/>
    <property type="project" value="UniProtKB-KW"/>
</dbReference>
<dbReference type="PANTHER" id="PTHR32071">
    <property type="entry name" value="TRANSCRIPTIONAL REGULATORY PROTEIN"/>
    <property type="match status" value="1"/>
</dbReference>
<dbReference type="InterPro" id="IPR002078">
    <property type="entry name" value="Sigma_54_int"/>
</dbReference>
<feature type="domain" description="PTS EIIA type-4" evidence="7">
    <location>
        <begin position="543"/>
        <end position="668"/>
    </location>
</feature>
<dbReference type="InterPro" id="IPR036388">
    <property type="entry name" value="WH-like_DNA-bd_sf"/>
</dbReference>
<dbReference type="InterPro" id="IPR036390">
    <property type="entry name" value="WH_DNA-bd_sf"/>
</dbReference>
<dbReference type="AlphaFoldDB" id="A0A2Z5Y334"/>
<dbReference type="Gene3D" id="1.10.10.10">
    <property type="entry name" value="Winged helix-like DNA-binding domain superfamily/Winged helix DNA-binding domain"/>
    <property type="match status" value="1"/>
</dbReference>
<dbReference type="InterPro" id="IPR036662">
    <property type="entry name" value="PTS_EIIA_man-typ_sf"/>
</dbReference>
<evidence type="ECO:0000256" key="1">
    <source>
        <dbReference type="ARBA" id="ARBA00020887"/>
    </source>
</evidence>
<gene>
    <name evidence="9" type="ORF">DAT561_1142</name>
</gene>
<evidence type="ECO:0000256" key="4">
    <source>
        <dbReference type="ARBA" id="ARBA00022840"/>
    </source>
</evidence>
<dbReference type="PANTHER" id="PTHR32071:SF38">
    <property type="entry name" value="PSP OPERON TRANSCRIPTIONAL ACTIVATOR"/>
    <property type="match status" value="1"/>
</dbReference>
<dbReference type="Proteomes" id="UP000269226">
    <property type="component" value="Chromosome"/>
</dbReference>
<evidence type="ECO:0000313" key="10">
    <source>
        <dbReference type="Proteomes" id="UP000269226"/>
    </source>
</evidence>
<dbReference type="Gene3D" id="1.10.1790.10">
    <property type="entry name" value="PRD domain"/>
    <property type="match status" value="2"/>
</dbReference>
<dbReference type="EMBL" id="AP018492">
    <property type="protein sequence ID" value="BBC61249.1"/>
    <property type="molecule type" value="Genomic_DNA"/>
</dbReference>
<dbReference type="Pfam" id="PF00158">
    <property type="entry name" value="Sigma54_activat"/>
    <property type="match status" value="1"/>
</dbReference>
<dbReference type="InterPro" id="IPR036634">
    <property type="entry name" value="PRD_sf"/>
</dbReference>
<evidence type="ECO:0000256" key="3">
    <source>
        <dbReference type="ARBA" id="ARBA00022741"/>
    </source>
</evidence>
<dbReference type="InterPro" id="IPR003593">
    <property type="entry name" value="AAA+_ATPase"/>
</dbReference>
<keyword evidence="5" id="KW-0238">DNA-binding</keyword>
<dbReference type="Gene3D" id="3.40.50.510">
    <property type="entry name" value="Phosphotransferase system, mannose-type IIA component"/>
    <property type="match status" value="1"/>
</dbReference>
<dbReference type="PROSITE" id="PS51372">
    <property type="entry name" value="PRD_2"/>
    <property type="match status" value="2"/>
</dbReference>
<dbReference type="GO" id="GO:0009401">
    <property type="term" value="P:phosphoenolpyruvate-dependent sugar phosphotransferase system"/>
    <property type="evidence" value="ECO:0007669"/>
    <property type="project" value="InterPro"/>
</dbReference>
<dbReference type="PROSITE" id="PS51096">
    <property type="entry name" value="PTS_EIIA_TYPE_4"/>
    <property type="match status" value="1"/>
</dbReference>
<dbReference type="PROSITE" id="PS50045">
    <property type="entry name" value="SIGMA54_INTERACT_4"/>
    <property type="match status" value="1"/>
</dbReference>
<dbReference type="InterPro" id="IPR011608">
    <property type="entry name" value="PRD"/>
</dbReference>
<dbReference type="CDD" id="cd00009">
    <property type="entry name" value="AAA"/>
    <property type="match status" value="1"/>
</dbReference>
<dbReference type="InterPro" id="IPR025943">
    <property type="entry name" value="Sigma_54_int_dom_ATP-bd_2"/>
</dbReference>
<dbReference type="GO" id="GO:0006355">
    <property type="term" value="P:regulation of DNA-templated transcription"/>
    <property type="evidence" value="ECO:0007669"/>
    <property type="project" value="InterPro"/>
</dbReference>
<accession>A0A2Z5Y334</accession>
<proteinExistence type="predicted"/>
<dbReference type="SMART" id="SM00382">
    <property type="entry name" value="AAA"/>
    <property type="match status" value="1"/>
</dbReference>
<feature type="domain" description="PRD" evidence="8">
    <location>
        <begin position="434"/>
        <end position="539"/>
    </location>
</feature>
<dbReference type="SUPFAM" id="SSF63520">
    <property type="entry name" value="PTS-regulatory domain, PRD"/>
    <property type="match status" value="2"/>
</dbReference>
<evidence type="ECO:0000256" key="5">
    <source>
        <dbReference type="ARBA" id="ARBA00023125"/>
    </source>
</evidence>
<dbReference type="SUPFAM" id="SSF46785">
    <property type="entry name" value="Winged helix' DNA-binding domain"/>
    <property type="match status" value="1"/>
</dbReference>
<dbReference type="SUPFAM" id="SSF53062">
    <property type="entry name" value="PTS system fructose IIA component-like"/>
    <property type="match status" value="1"/>
</dbReference>
<dbReference type="RefSeq" id="WP_126347247.1">
    <property type="nucleotide sequence ID" value="NZ_AP018492.1"/>
</dbReference>
<keyword evidence="2" id="KW-0808">Transferase</keyword>
<feature type="domain" description="PRD" evidence="8">
    <location>
        <begin position="795"/>
        <end position="900"/>
    </location>
</feature>
<organism evidence="9 10">
    <name type="scientific">Melissococcus plutonius</name>
    <dbReference type="NCBI Taxonomy" id="33970"/>
    <lineage>
        <taxon>Bacteria</taxon>
        <taxon>Bacillati</taxon>
        <taxon>Bacillota</taxon>
        <taxon>Bacilli</taxon>
        <taxon>Lactobacillales</taxon>
        <taxon>Enterococcaceae</taxon>
        <taxon>Melissococcus</taxon>
    </lineage>
</organism>
<dbReference type="SUPFAM" id="SSF52540">
    <property type="entry name" value="P-loop containing nucleoside triphosphate hydrolases"/>
    <property type="match status" value="1"/>
</dbReference>
<dbReference type="InterPro" id="IPR027417">
    <property type="entry name" value="P-loop_NTPase"/>
</dbReference>
<dbReference type="Pfam" id="PF00874">
    <property type="entry name" value="PRD"/>
    <property type="match status" value="2"/>
</dbReference>
<dbReference type="Gene3D" id="3.40.50.300">
    <property type="entry name" value="P-loop containing nucleotide triphosphate hydrolases"/>
    <property type="match status" value="1"/>
</dbReference>
<evidence type="ECO:0000256" key="2">
    <source>
        <dbReference type="ARBA" id="ARBA00022679"/>
    </source>
</evidence>
<dbReference type="PROSITE" id="PS00676">
    <property type="entry name" value="SIGMA54_INTERACT_2"/>
    <property type="match status" value="1"/>
</dbReference>
<keyword evidence="4" id="KW-0067">ATP-binding</keyword>
<protein>
    <recommendedName>
        <fullName evidence="1">DNA translocase FtsK</fullName>
    </recommendedName>
</protein>
<reference evidence="9 10" key="1">
    <citation type="submission" date="2018-01" db="EMBL/GenBank/DDBJ databases">
        <title>Whole genome sequence of Melissococcus plutonius DAT561.</title>
        <authorList>
            <person name="Okumura K."/>
            <person name="Takamatsu D."/>
            <person name="Okura M."/>
        </authorList>
    </citation>
    <scope>NUCLEOTIDE SEQUENCE [LARGE SCALE GENOMIC DNA]</scope>
    <source>
        <strain evidence="9 10">DAT561</strain>
    </source>
</reference>